<dbReference type="eggNOG" id="KOG1087">
    <property type="taxonomic scope" value="Eukaryota"/>
</dbReference>
<feature type="compositionally biased region" description="Low complexity" evidence="1">
    <location>
        <begin position="153"/>
        <end position="168"/>
    </location>
</feature>
<dbReference type="CDD" id="cd16980">
    <property type="entry name" value="VHS_Lsb5"/>
    <property type="match status" value="1"/>
</dbReference>
<name>I4YI71_WALMC</name>
<reference evidence="3 4" key="1">
    <citation type="journal article" date="2012" name="Fungal Genet. Biol.">
        <title>The genome of the xerotolerant mold Wallemia sebi reveals adaptations to osmotic stress and suggests cryptic sexual reproduction.</title>
        <authorList>
            <person name="Padamsee M."/>
            <person name="Kumar T.K.A."/>
            <person name="Riley R."/>
            <person name="Binder M."/>
            <person name="Boyd A."/>
            <person name="Calvo A.M."/>
            <person name="Furukawa K."/>
            <person name="Hesse C."/>
            <person name="Hohmann S."/>
            <person name="James T.Y."/>
            <person name="LaButti K."/>
            <person name="Lapidus A."/>
            <person name="Lindquist E."/>
            <person name="Lucas S."/>
            <person name="Miller K."/>
            <person name="Shantappa S."/>
            <person name="Grigoriev I.V."/>
            <person name="Hibbett D.S."/>
            <person name="McLaughlin D.J."/>
            <person name="Spatafora J.W."/>
            <person name="Aime M.C."/>
        </authorList>
    </citation>
    <scope>NUCLEOTIDE SEQUENCE [LARGE SCALE GENOMIC DNA]</scope>
    <source>
        <strain evidence="4">ATCC MYA-4683 / CBS 633.66</strain>
    </source>
</reference>
<feature type="region of interest" description="Disordered" evidence="1">
    <location>
        <begin position="144"/>
        <end position="194"/>
    </location>
</feature>
<keyword evidence="4" id="KW-1185">Reference proteome</keyword>
<gene>
    <name evidence="3" type="ORF">WALSEDRAFT_59316</name>
</gene>
<dbReference type="GO" id="GO:0006897">
    <property type="term" value="P:endocytosis"/>
    <property type="evidence" value="ECO:0007669"/>
    <property type="project" value="InterPro"/>
</dbReference>
<sequence>MKSLKKAFGGDKEVSSVTRLIEIYSSNEYEENSIEGVFDIVESIHFMKRNGAVEASRALRKQLKHGSTHQNIRALTIFHGCVSNGINNSNFPDSELEARFRLIASDPVYDSKVKKKLRSVLRSICEENNQNSRYKQLYEDCGSVKPARPARRTPSTLSKLSTSSIPKLNQQKAHKVADSPIEIEDPFADPPDTR</sequence>
<dbReference type="AlphaFoldDB" id="I4YI71"/>
<dbReference type="GO" id="GO:0043130">
    <property type="term" value="F:ubiquitin binding"/>
    <property type="evidence" value="ECO:0007669"/>
    <property type="project" value="InterPro"/>
</dbReference>
<dbReference type="GO" id="GO:0007015">
    <property type="term" value="P:actin filament organization"/>
    <property type="evidence" value="ECO:0007669"/>
    <property type="project" value="InterPro"/>
</dbReference>
<dbReference type="InterPro" id="IPR008942">
    <property type="entry name" value="ENTH_VHS"/>
</dbReference>
<dbReference type="PANTHER" id="PTHR47789:SF1">
    <property type="entry name" value="LAS SEVENTEEN-BINDING PROTEIN 5"/>
    <property type="match status" value="1"/>
</dbReference>
<dbReference type="OMA" id="CDENSHN"/>
<dbReference type="SUPFAM" id="SSF48464">
    <property type="entry name" value="ENTH/VHS domain"/>
    <property type="match status" value="1"/>
</dbReference>
<dbReference type="GO" id="GO:0035091">
    <property type="term" value="F:phosphatidylinositol binding"/>
    <property type="evidence" value="ECO:0007669"/>
    <property type="project" value="InterPro"/>
</dbReference>
<dbReference type="Pfam" id="PF00790">
    <property type="entry name" value="VHS"/>
    <property type="match status" value="1"/>
</dbReference>
<dbReference type="FunCoup" id="I4YI71">
    <property type="interactions" value="19"/>
</dbReference>
<dbReference type="PANTHER" id="PTHR47789">
    <property type="entry name" value="LAS SEVENTEEN-BINDING PROTEIN 5"/>
    <property type="match status" value="1"/>
</dbReference>
<dbReference type="KEGG" id="wse:WALSEDRAFT_59316"/>
<dbReference type="InterPro" id="IPR002014">
    <property type="entry name" value="VHS_dom"/>
</dbReference>
<dbReference type="Gene3D" id="1.25.40.90">
    <property type="match status" value="1"/>
</dbReference>
<dbReference type="GO" id="GO:0007034">
    <property type="term" value="P:vacuolar transport"/>
    <property type="evidence" value="ECO:0007669"/>
    <property type="project" value="UniProtKB-ARBA"/>
</dbReference>
<evidence type="ECO:0000259" key="2">
    <source>
        <dbReference type="PROSITE" id="PS50179"/>
    </source>
</evidence>
<dbReference type="PROSITE" id="PS50179">
    <property type="entry name" value="VHS"/>
    <property type="match status" value="1"/>
</dbReference>
<evidence type="ECO:0000256" key="1">
    <source>
        <dbReference type="SAM" id="MobiDB-lite"/>
    </source>
</evidence>
<dbReference type="InterPro" id="IPR045007">
    <property type="entry name" value="LSB5"/>
</dbReference>
<protein>
    <recommendedName>
        <fullName evidence="2">VHS domain-containing protein</fullName>
    </recommendedName>
</protein>
<dbReference type="OrthoDB" id="3233701at2759"/>
<evidence type="ECO:0000313" key="4">
    <source>
        <dbReference type="Proteomes" id="UP000005242"/>
    </source>
</evidence>
<feature type="domain" description="VHS" evidence="2">
    <location>
        <begin position="24"/>
        <end position="84"/>
    </location>
</feature>
<dbReference type="EMBL" id="JH668224">
    <property type="protein sequence ID" value="EIM23663.1"/>
    <property type="molecule type" value="Genomic_DNA"/>
</dbReference>
<dbReference type="GO" id="GO:0030479">
    <property type="term" value="C:actin cortical patch"/>
    <property type="evidence" value="ECO:0007669"/>
    <property type="project" value="TreeGrafter"/>
</dbReference>
<accession>I4YI71</accession>
<dbReference type="Proteomes" id="UP000005242">
    <property type="component" value="Unassembled WGS sequence"/>
</dbReference>
<dbReference type="InParanoid" id="I4YI71"/>
<proteinExistence type="predicted"/>
<organism evidence="3 4">
    <name type="scientific">Wallemia mellicola (strain ATCC MYA-4683 / CBS 633.66)</name>
    <name type="common">Wallemia sebi (CBS 633.66)</name>
    <dbReference type="NCBI Taxonomy" id="671144"/>
    <lineage>
        <taxon>Eukaryota</taxon>
        <taxon>Fungi</taxon>
        <taxon>Dikarya</taxon>
        <taxon>Basidiomycota</taxon>
        <taxon>Wallemiomycotina</taxon>
        <taxon>Wallemiomycetes</taxon>
        <taxon>Wallemiales</taxon>
        <taxon>Wallemiaceae</taxon>
        <taxon>Wallemia</taxon>
    </lineage>
</organism>
<dbReference type="STRING" id="671144.I4YI71"/>
<dbReference type="GeneID" id="18473290"/>
<dbReference type="HOGENOM" id="CLU_1409806_0_0_1"/>
<evidence type="ECO:0000313" key="3">
    <source>
        <dbReference type="EMBL" id="EIM23663.1"/>
    </source>
</evidence>
<dbReference type="GO" id="GO:0051666">
    <property type="term" value="P:actin cortical patch localization"/>
    <property type="evidence" value="ECO:0007669"/>
    <property type="project" value="TreeGrafter"/>
</dbReference>
<dbReference type="RefSeq" id="XP_006956330.1">
    <property type="nucleotide sequence ID" value="XM_006956268.1"/>
</dbReference>